<dbReference type="Gene3D" id="1.10.10.10">
    <property type="entry name" value="Winged helix-like DNA-binding domain superfamily/Winged helix DNA-binding domain"/>
    <property type="match status" value="1"/>
</dbReference>
<feature type="domain" description="HTH arsR-type" evidence="4">
    <location>
        <begin position="1"/>
        <end position="96"/>
    </location>
</feature>
<evidence type="ECO:0000256" key="1">
    <source>
        <dbReference type="ARBA" id="ARBA00023015"/>
    </source>
</evidence>
<organism evidence="5 6">
    <name type="scientific">Bombiscardovia coagulans</name>
    <dbReference type="NCBI Taxonomy" id="686666"/>
    <lineage>
        <taxon>Bacteria</taxon>
        <taxon>Bacillati</taxon>
        <taxon>Actinomycetota</taxon>
        <taxon>Actinomycetes</taxon>
        <taxon>Bifidobacteriales</taxon>
        <taxon>Bifidobacteriaceae</taxon>
        <taxon>Bombiscardovia</taxon>
    </lineage>
</organism>
<dbReference type="InterPro" id="IPR036388">
    <property type="entry name" value="WH-like_DNA-bd_sf"/>
</dbReference>
<gene>
    <name evidence="5" type="ORF">BOCO_1272</name>
</gene>
<sequence>MKNLKEISDVGAFKALSNPLRMRIYYLLQSRESATAVELADTLGLDSVLVSYHLRKLEHFDFVTSRSTGLPYRQKLWEPTSRGFIDASGGTDNLGDSVGQAIVSNDNAHLRTFLEGFDEETNKWKNAAFITDHLLTLNAEQMVEFREELMALLDRWKSKSTSTKKQTTNTVEADAKTDDARKILVMAYGFPFIP</sequence>
<keyword evidence="1" id="KW-0805">Transcription regulation</keyword>
<proteinExistence type="predicted"/>
<accession>A0A261EPK4</accession>
<dbReference type="PANTHER" id="PTHR33154:SF15">
    <property type="entry name" value="REGULATORY PROTEIN ARSR"/>
    <property type="match status" value="1"/>
</dbReference>
<evidence type="ECO:0000259" key="4">
    <source>
        <dbReference type="PROSITE" id="PS50987"/>
    </source>
</evidence>
<keyword evidence="6" id="KW-1185">Reference proteome</keyword>
<dbReference type="PANTHER" id="PTHR33154">
    <property type="entry name" value="TRANSCRIPTIONAL REGULATOR, ARSR FAMILY"/>
    <property type="match status" value="1"/>
</dbReference>
<dbReference type="OrthoDB" id="7945987at2"/>
<reference evidence="5 6" key="1">
    <citation type="journal article" date="2017" name="BMC Genomics">
        <title>Comparative genomic and phylogenomic analyses of the Bifidobacteriaceae family.</title>
        <authorList>
            <person name="Lugli G.A."/>
            <person name="Milani C."/>
            <person name="Turroni F."/>
            <person name="Duranti S."/>
            <person name="Mancabelli L."/>
            <person name="Mangifesta M."/>
            <person name="Ferrario C."/>
            <person name="Modesto M."/>
            <person name="Mattarelli P."/>
            <person name="Jiri K."/>
            <person name="van Sinderen D."/>
            <person name="Ventura M."/>
        </authorList>
    </citation>
    <scope>NUCLEOTIDE SEQUENCE [LARGE SCALE GENOMIC DNA]</scope>
    <source>
        <strain evidence="5 6">DSM 22924</strain>
    </source>
</reference>
<keyword evidence="3" id="KW-0804">Transcription</keyword>
<comment type="caution">
    <text evidence="5">The sequence shown here is derived from an EMBL/GenBank/DDBJ whole genome shotgun (WGS) entry which is preliminary data.</text>
</comment>
<dbReference type="Pfam" id="PF12840">
    <property type="entry name" value="HTH_20"/>
    <property type="match status" value="1"/>
</dbReference>
<dbReference type="SUPFAM" id="SSF46785">
    <property type="entry name" value="Winged helix' DNA-binding domain"/>
    <property type="match status" value="1"/>
</dbReference>
<keyword evidence="2" id="KW-0238">DNA-binding</keyword>
<evidence type="ECO:0000313" key="6">
    <source>
        <dbReference type="Proteomes" id="UP000216004"/>
    </source>
</evidence>
<dbReference type="PROSITE" id="PS50987">
    <property type="entry name" value="HTH_ARSR_2"/>
    <property type="match status" value="1"/>
</dbReference>
<name>A0A261EPK4_9BIFI</name>
<dbReference type="CDD" id="cd00090">
    <property type="entry name" value="HTH_ARSR"/>
    <property type="match status" value="1"/>
</dbReference>
<protein>
    <submittedName>
        <fullName evidence="5">ArsR family transcriptional regulator</fullName>
    </submittedName>
</protein>
<dbReference type="EMBL" id="MWWS01000008">
    <property type="protein sequence ID" value="OZG48785.1"/>
    <property type="molecule type" value="Genomic_DNA"/>
</dbReference>
<dbReference type="GO" id="GO:0003700">
    <property type="term" value="F:DNA-binding transcription factor activity"/>
    <property type="evidence" value="ECO:0007669"/>
    <property type="project" value="InterPro"/>
</dbReference>
<evidence type="ECO:0000256" key="2">
    <source>
        <dbReference type="ARBA" id="ARBA00023125"/>
    </source>
</evidence>
<dbReference type="SMART" id="SM00418">
    <property type="entry name" value="HTH_ARSR"/>
    <property type="match status" value="1"/>
</dbReference>
<dbReference type="InterPro" id="IPR011991">
    <property type="entry name" value="ArsR-like_HTH"/>
</dbReference>
<dbReference type="InterPro" id="IPR051081">
    <property type="entry name" value="HTH_MetalResp_TranReg"/>
</dbReference>
<dbReference type="InterPro" id="IPR001845">
    <property type="entry name" value="HTH_ArsR_DNA-bd_dom"/>
</dbReference>
<dbReference type="InterPro" id="IPR036390">
    <property type="entry name" value="WH_DNA-bd_sf"/>
</dbReference>
<evidence type="ECO:0000256" key="3">
    <source>
        <dbReference type="ARBA" id="ARBA00023163"/>
    </source>
</evidence>
<dbReference type="RefSeq" id="WP_158520434.1">
    <property type="nucleotide sequence ID" value="NZ_MWWS01000008.1"/>
</dbReference>
<dbReference type="GO" id="GO:0003677">
    <property type="term" value="F:DNA binding"/>
    <property type="evidence" value="ECO:0007669"/>
    <property type="project" value="UniProtKB-KW"/>
</dbReference>
<dbReference type="Proteomes" id="UP000216004">
    <property type="component" value="Unassembled WGS sequence"/>
</dbReference>
<evidence type="ECO:0000313" key="5">
    <source>
        <dbReference type="EMBL" id="OZG48785.1"/>
    </source>
</evidence>
<dbReference type="AlphaFoldDB" id="A0A261EPK4"/>